<evidence type="ECO:0008006" key="3">
    <source>
        <dbReference type="Google" id="ProtNLM"/>
    </source>
</evidence>
<organism evidence="1 2">
    <name type="scientific">Pseudocercospora fuligena</name>
    <dbReference type="NCBI Taxonomy" id="685502"/>
    <lineage>
        <taxon>Eukaryota</taxon>
        <taxon>Fungi</taxon>
        <taxon>Dikarya</taxon>
        <taxon>Ascomycota</taxon>
        <taxon>Pezizomycotina</taxon>
        <taxon>Dothideomycetes</taxon>
        <taxon>Dothideomycetidae</taxon>
        <taxon>Mycosphaerellales</taxon>
        <taxon>Mycosphaerellaceae</taxon>
        <taxon>Pseudocercospora</taxon>
    </lineage>
</organism>
<dbReference type="OrthoDB" id="3650741at2759"/>
<dbReference type="EMBL" id="JABCIY010000024">
    <property type="protein sequence ID" value="KAF7196648.1"/>
    <property type="molecule type" value="Genomic_DNA"/>
</dbReference>
<gene>
    <name evidence="1" type="ORF">HII31_02018</name>
</gene>
<sequence length="165" mass="19139">MSTSSTTQTDSDMTAMRPLHELMRTLPQELFDRIYEYTSSCNVTSITITRKYKSPPQLALSRAIRTKFAAQYYTRTITFRFKNTLKKNFALAWLKSLPYAHLQMIQGIQSESPHHISQARDHFDKASRYISKSFMETETSRSRSLFIVERNGKALQASFERIHGS</sequence>
<accession>A0A8H6VLD0</accession>
<protein>
    <recommendedName>
        <fullName evidence="3">F-box domain-containing protein</fullName>
    </recommendedName>
</protein>
<name>A0A8H6VLD0_9PEZI</name>
<evidence type="ECO:0000313" key="2">
    <source>
        <dbReference type="Proteomes" id="UP000660729"/>
    </source>
</evidence>
<dbReference type="Proteomes" id="UP000660729">
    <property type="component" value="Unassembled WGS sequence"/>
</dbReference>
<dbReference type="AlphaFoldDB" id="A0A8H6VLD0"/>
<reference evidence="1" key="1">
    <citation type="submission" date="2020-04" db="EMBL/GenBank/DDBJ databases">
        <title>Draft genome resource of the tomato pathogen Pseudocercospora fuligena.</title>
        <authorList>
            <person name="Zaccaron A."/>
        </authorList>
    </citation>
    <scope>NUCLEOTIDE SEQUENCE</scope>
    <source>
        <strain evidence="1">PF001</strain>
    </source>
</reference>
<evidence type="ECO:0000313" key="1">
    <source>
        <dbReference type="EMBL" id="KAF7196648.1"/>
    </source>
</evidence>
<comment type="caution">
    <text evidence="1">The sequence shown here is derived from an EMBL/GenBank/DDBJ whole genome shotgun (WGS) entry which is preliminary data.</text>
</comment>
<proteinExistence type="predicted"/>
<keyword evidence="2" id="KW-1185">Reference proteome</keyword>